<reference evidence="1" key="1">
    <citation type="submission" date="2021-03" db="EMBL/GenBank/DDBJ databases">
        <authorList>
            <person name="Tagirdzhanova G."/>
        </authorList>
    </citation>
    <scope>NUCLEOTIDE SEQUENCE</scope>
</reference>
<dbReference type="AlphaFoldDB" id="A0A8H3FFS3"/>
<gene>
    <name evidence="1" type="ORF">IMSHALPRED_005992</name>
</gene>
<keyword evidence="2" id="KW-1185">Reference proteome</keyword>
<evidence type="ECO:0000313" key="2">
    <source>
        <dbReference type="Proteomes" id="UP000664534"/>
    </source>
</evidence>
<organism evidence="1 2">
    <name type="scientific">Imshaugia aleurites</name>
    <dbReference type="NCBI Taxonomy" id="172621"/>
    <lineage>
        <taxon>Eukaryota</taxon>
        <taxon>Fungi</taxon>
        <taxon>Dikarya</taxon>
        <taxon>Ascomycota</taxon>
        <taxon>Pezizomycotina</taxon>
        <taxon>Lecanoromycetes</taxon>
        <taxon>OSLEUM clade</taxon>
        <taxon>Lecanoromycetidae</taxon>
        <taxon>Lecanorales</taxon>
        <taxon>Lecanorineae</taxon>
        <taxon>Parmeliaceae</taxon>
        <taxon>Imshaugia</taxon>
    </lineage>
</organism>
<proteinExistence type="predicted"/>
<accession>A0A8H3FFS3</accession>
<sequence>MAGNTTFKGRKVGGLSLKIGSVIDMQEIDNLKLGELLDPCKNCKDMLRQAGVDVRRFRKSLVDMGPLAWIKNLF</sequence>
<name>A0A8H3FFS3_9LECA</name>
<dbReference type="Proteomes" id="UP000664534">
    <property type="component" value="Unassembled WGS sequence"/>
</dbReference>
<dbReference type="EMBL" id="CAJPDT010000034">
    <property type="protein sequence ID" value="CAF9923688.1"/>
    <property type="molecule type" value="Genomic_DNA"/>
</dbReference>
<comment type="caution">
    <text evidence="1">The sequence shown here is derived from an EMBL/GenBank/DDBJ whole genome shotgun (WGS) entry which is preliminary data.</text>
</comment>
<evidence type="ECO:0000313" key="1">
    <source>
        <dbReference type="EMBL" id="CAF9923688.1"/>
    </source>
</evidence>
<protein>
    <submittedName>
        <fullName evidence="1">Uncharacterized protein</fullName>
    </submittedName>
</protein>